<evidence type="ECO:0008006" key="3">
    <source>
        <dbReference type="Google" id="ProtNLM"/>
    </source>
</evidence>
<dbReference type="RefSeq" id="WP_378178003.1">
    <property type="nucleotide sequence ID" value="NZ_JBHTCR010000004.1"/>
</dbReference>
<comment type="caution">
    <text evidence="1">The sequence shown here is derived from an EMBL/GenBank/DDBJ whole genome shotgun (WGS) entry which is preliminary data.</text>
</comment>
<sequence length="358" mass="41699">MAGFFMILFSFSYSQNKETLRKQMERYTNKIDSLVIEERNKMNAEFDVLEKKMKAGEISENEMNEQKNTTAIRYEAIINDEISKQKDEYEEITGKTVRRALFKKNSTTKNNLFRTARGALLDLTFEQPQYDEPEDPKNYLQSFGYVAGISVINYSDSNFFDFSKGKDLENSLTANFSVRYENQLGKTTSPVFYRLGLGWRFDTTVPTNNRIFAQDDKNLYITEFTGNNFKNAWLRTDYIYVPVEAIFVLNPKYKDYNGIKYIDNTKKQLRVGIGLYGGVKINDRLHLQYKNEFGNKMYIREGVSRGLNPFIFGGKISIEYFGFNIYVMKDFTSVFNNEALINSKKSIQIGIDLWALTF</sequence>
<evidence type="ECO:0000313" key="2">
    <source>
        <dbReference type="Proteomes" id="UP001596550"/>
    </source>
</evidence>
<accession>A0ABW2LZ35</accession>
<keyword evidence="2" id="KW-1185">Reference proteome</keyword>
<dbReference type="Proteomes" id="UP001596550">
    <property type="component" value="Unassembled WGS sequence"/>
</dbReference>
<reference evidence="2" key="1">
    <citation type="journal article" date="2019" name="Int. J. Syst. Evol. Microbiol.">
        <title>The Global Catalogue of Microorganisms (GCM) 10K type strain sequencing project: providing services to taxonomists for standard genome sequencing and annotation.</title>
        <authorList>
            <consortium name="The Broad Institute Genomics Platform"/>
            <consortium name="The Broad Institute Genome Sequencing Center for Infectious Disease"/>
            <person name="Wu L."/>
            <person name="Ma J."/>
        </authorList>
    </citation>
    <scope>NUCLEOTIDE SEQUENCE [LARGE SCALE GENOMIC DNA]</scope>
    <source>
        <strain evidence="2">CCUG 54781</strain>
    </source>
</reference>
<gene>
    <name evidence="1" type="ORF">ACFQO9_10465</name>
</gene>
<protein>
    <recommendedName>
        <fullName evidence="3">Outer membrane protein beta-barrel domain-containing protein</fullName>
    </recommendedName>
</protein>
<dbReference type="EMBL" id="JBHTCR010000004">
    <property type="protein sequence ID" value="MFC7347139.1"/>
    <property type="molecule type" value="Genomic_DNA"/>
</dbReference>
<evidence type="ECO:0000313" key="1">
    <source>
        <dbReference type="EMBL" id="MFC7347139.1"/>
    </source>
</evidence>
<organism evidence="1 2">
    <name type="scientific">Chryseobacterium zhengzhouense</name>
    <dbReference type="NCBI Taxonomy" id="1636086"/>
    <lineage>
        <taxon>Bacteria</taxon>
        <taxon>Pseudomonadati</taxon>
        <taxon>Bacteroidota</taxon>
        <taxon>Flavobacteriia</taxon>
        <taxon>Flavobacteriales</taxon>
        <taxon>Weeksellaceae</taxon>
        <taxon>Chryseobacterium group</taxon>
        <taxon>Chryseobacterium</taxon>
    </lineage>
</organism>
<name>A0ABW2LZ35_9FLAO</name>
<proteinExistence type="predicted"/>